<dbReference type="SMART" id="SM00563">
    <property type="entry name" value="PlsC"/>
    <property type="match status" value="1"/>
</dbReference>
<dbReference type="AlphaFoldDB" id="A0A953J7H8"/>
<evidence type="ECO:0000313" key="7">
    <source>
        <dbReference type="Proteomes" id="UP000705867"/>
    </source>
</evidence>
<name>A0A953J7H8_9BACT</name>
<dbReference type="CDD" id="cd07989">
    <property type="entry name" value="LPLAT_AGPAT-like"/>
    <property type="match status" value="1"/>
</dbReference>
<dbReference type="GO" id="GO:0003841">
    <property type="term" value="F:1-acylglycerol-3-phosphate O-acyltransferase activity"/>
    <property type="evidence" value="ECO:0007669"/>
    <property type="project" value="TreeGrafter"/>
</dbReference>
<evidence type="ECO:0000256" key="2">
    <source>
        <dbReference type="ARBA" id="ARBA00022679"/>
    </source>
</evidence>
<dbReference type="GO" id="GO:0006654">
    <property type="term" value="P:phosphatidic acid biosynthetic process"/>
    <property type="evidence" value="ECO:0007669"/>
    <property type="project" value="TreeGrafter"/>
</dbReference>
<dbReference type="Pfam" id="PF01553">
    <property type="entry name" value="Acyltransferase"/>
    <property type="match status" value="1"/>
</dbReference>
<dbReference type="PANTHER" id="PTHR10434">
    <property type="entry name" value="1-ACYL-SN-GLYCEROL-3-PHOSPHATE ACYLTRANSFERASE"/>
    <property type="match status" value="1"/>
</dbReference>
<keyword evidence="2" id="KW-0808">Transferase</keyword>
<gene>
    <name evidence="6" type="ORF">K8I29_00390</name>
</gene>
<evidence type="ECO:0000259" key="5">
    <source>
        <dbReference type="SMART" id="SM00563"/>
    </source>
</evidence>
<keyword evidence="3 6" id="KW-0012">Acyltransferase</keyword>
<keyword evidence="4" id="KW-0812">Transmembrane</keyword>
<feature type="transmembrane region" description="Helical" evidence="4">
    <location>
        <begin position="12"/>
        <end position="33"/>
    </location>
</feature>
<evidence type="ECO:0000256" key="4">
    <source>
        <dbReference type="SAM" id="Phobius"/>
    </source>
</evidence>
<comment type="pathway">
    <text evidence="1">Lipid metabolism.</text>
</comment>
<feature type="domain" description="Phospholipid/glycerol acyltransferase" evidence="5">
    <location>
        <begin position="72"/>
        <end position="184"/>
    </location>
</feature>
<protein>
    <submittedName>
        <fullName evidence="6">1-acyl-sn-glycerol-3-phosphate acyltransferase</fullName>
    </submittedName>
</protein>
<dbReference type="EMBL" id="JAIOIV010000006">
    <property type="protein sequence ID" value="MBZ0154657.1"/>
    <property type="molecule type" value="Genomic_DNA"/>
</dbReference>
<reference evidence="6" key="2">
    <citation type="submission" date="2021-08" db="EMBL/GenBank/DDBJ databases">
        <authorList>
            <person name="Dalcin Martins P."/>
        </authorList>
    </citation>
    <scope>NUCLEOTIDE SEQUENCE</scope>
    <source>
        <strain evidence="6">MAG_39</strain>
    </source>
</reference>
<proteinExistence type="predicted"/>
<keyword evidence="4" id="KW-0472">Membrane</keyword>
<sequence length="263" mass="29020">MRGLLKIVKAALLLGVNFLFLLIGIGIGLLPFLDNTTRARLKTGGMRGWARSCCFLLGIRVVPSGNRAGGTCFIVSNHCSYLDILVIGSLLPSFFISKREVDSWFLLGPLARLAGTVFIDRTSKAASVAAMEEIKSRLREGISVVVFPEGTTNNGVSIRDFKSTLFQVPTELNIPVLPLSLRYSHVDRNPLTPEKMDTVAWYGDMPLFPHFWNVLGYKRIGVRVHFHSPLTAAEGRKVLSALSCSCIREGYAFLLTEEEGQQC</sequence>
<evidence type="ECO:0000256" key="3">
    <source>
        <dbReference type="ARBA" id="ARBA00023315"/>
    </source>
</evidence>
<dbReference type="Proteomes" id="UP000705867">
    <property type="component" value="Unassembled WGS sequence"/>
</dbReference>
<dbReference type="SUPFAM" id="SSF69593">
    <property type="entry name" value="Glycerol-3-phosphate (1)-acyltransferase"/>
    <property type="match status" value="1"/>
</dbReference>
<comment type="caution">
    <text evidence="6">The sequence shown here is derived from an EMBL/GenBank/DDBJ whole genome shotgun (WGS) entry which is preliminary data.</text>
</comment>
<keyword evidence="4" id="KW-1133">Transmembrane helix</keyword>
<evidence type="ECO:0000313" key="6">
    <source>
        <dbReference type="EMBL" id="MBZ0154657.1"/>
    </source>
</evidence>
<dbReference type="PANTHER" id="PTHR10434:SF11">
    <property type="entry name" value="1-ACYL-SN-GLYCEROL-3-PHOSPHATE ACYLTRANSFERASE"/>
    <property type="match status" value="1"/>
</dbReference>
<reference evidence="6" key="1">
    <citation type="journal article" date="2021" name="bioRxiv">
        <title>Unraveling nitrogen, sulfur and carbon metabolic pathways and microbial community transcriptional responses to substrate deprivation and toxicity stresses in a bioreactor mimicking anoxic brackish coastal sediment conditions.</title>
        <authorList>
            <person name="Martins P.D."/>
            <person name="Echeveste M.J."/>
            <person name="Arshad A."/>
            <person name="Kurth J."/>
            <person name="Ouboter H."/>
            <person name="Jetten M.S.M."/>
            <person name="Welte C.U."/>
        </authorList>
    </citation>
    <scope>NUCLEOTIDE SEQUENCE</scope>
    <source>
        <strain evidence="6">MAG_39</strain>
    </source>
</reference>
<organism evidence="6 7">
    <name type="scientific">Candidatus Nitrobium versatile</name>
    <dbReference type="NCBI Taxonomy" id="2884831"/>
    <lineage>
        <taxon>Bacteria</taxon>
        <taxon>Pseudomonadati</taxon>
        <taxon>Nitrospirota</taxon>
        <taxon>Nitrospiria</taxon>
        <taxon>Nitrospirales</taxon>
        <taxon>Nitrospiraceae</taxon>
        <taxon>Candidatus Nitrobium</taxon>
    </lineage>
</organism>
<accession>A0A953J7H8</accession>
<evidence type="ECO:0000256" key="1">
    <source>
        <dbReference type="ARBA" id="ARBA00005189"/>
    </source>
</evidence>
<dbReference type="InterPro" id="IPR002123">
    <property type="entry name" value="Plipid/glycerol_acylTrfase"/>
</dbReference>